<dbReference type="InterPro" id="IPR050194">
    <property type="entry name" value="Glycosyltransferase_grp1"/>
</dbReference>
<evidence type="ECO:0000313" key="4">
    <source>
        <dbReference type="Proteomes" id="UP000466039"/>
    </source>
</evidence>
<dbReference type="InterPro" id="IPR001296">
    <property type="entry name" value="Glyco_trans_1"/>
</dbReference>
<evidence type="ECO:0000256" key="1">
    <source>
        <dbReference type="ARBA" id="ARBA00022679"/>
    </source>
</evidence>
<feature type="domain" description="Glycosyl transferase family 1" evidence="2">
    <location>
        <begin position="205"/>
        <end position="334"/>
    </location>
</feature>
<gene>
    <name evidence="3" type="ORF">MMON_37170</name>
</gene>
<evidence type="ECO:0000259" key="2">
    <source>
        <dbReference type="Pfam" id="PF00534"/>
    </source>
</evidence>
<keyword evidence="4" id="KW-1185">Reference proteome</keyword>
<organism evidence="3 4">
    <name type="scientific">Mycolicibacterium monacense</name>
    <name type="common">Mycobacterium monacense</name>
    <dbReference type="NCBI Taxonomy" id="85693"/>
    <lineage>
        <taxon>Bacteria</taxon>
        <taxon>Bacillati</taxon>
        <taxon>Actinomycetota</taxon>
        <taxon>Actinomycetes</taxon>
        <taxon>Mycobacteriales</taxon>
        <taxon>Mycobacteriaceae</taxon>
        <taxon>Mycolicibacterium</taxon>
    </lineage>
</organism>
<sequence>MGCVSVPDVAIAHDYLTQRGGAERVVLAMARTFPRASIYTTLYDPNSTYPEFQQRDIRASWLNRFAIFRRSHRAALPLLAAAVSSTRVDAESLIVSTSGWAHGYRVPGAKIVYCHSPARWLYQTDAYFGTRAYTPRRIAVEGLRPFLERWDRRNAATASKYFANSTEVMRRIKATYGIEAEVLPAPHSIRPGVVPDEPDLPKSFDSSEGFYLCVSRLLPYKNVDVLVEAVSSLNYPLVIVGAGPEERRLRRSVRANVVMLKDLTDRQMYWLYARCTALLSASYEDYGLTPVEAAAFGKPSVVLRWGGFLDTVVEGETGLFFDQPTPDHVRAALIRSRKHLWDSRAIESHADEFSEVRFAERLVSALSELT</sequence>
<proteinExistence type="predicted"/>
<dbReference type="Proteomes" id="UP000466039">
    <property type="component" value="Chromosome"/>
</dbReference>
<name>A0AAD1J1N9_MYCMB</name>
<evidence type="ECO:0000313" key="3">
    <source>
        <dbReference type="EMBL" id="BBZ62416.1"/>
    </source>
</evidence>
<dbReference type="Pfam" id="PF00534">
    <property type="entry name" value="Glycos_transf_1"/>
    <property type="match status" value="1"/>
</dbReference>
<dbReference type="Gene3D" id="3.40.50.2000">
    <property type="entry name" value="Glycogen Phosphorylase B"/>
    <property type="match status" value="2"/>
</dbReference>
<dbReference type="GO" id="GO:0016757">
    <property type="term" value="F:glycosyltransferase activity"/>
    <property type="evidence" value="ECO:0007669"/>
    <property type="project" value="InterPro"/>
</dbReference>
<dbReference type="EMBL" id="AP022617">
    <property type="protein sequence ID" value="BBZ62416.1"/>
    <property type="molecule type" value="Genomic_DNA"/>
</dbReference>
<dbReference type="PANTHER" id="PTHR45947">
    <property type="entry name" value="SULFOQUINOVOSYL TRANSFERASE SQD2"/>
    <property type="match status" value="1"/>
</dbReference>
<protein>
    <submittedName>
        <fullName evidence="3">Glycosyl transferase</fullName>
    </submittedName>
</protein>
<dbReference type="PANTHER" id="PTHR45947:SF3">
    <property type="entry name" value="SULFOQUINOVOSYL TRANSFERASE SQD2"/>
    <property type="match status" value="1"/>
</dbReference>
<reference evidence="3 4" key="1">
    <citation type="journal article" date="2019" name="Emerg. Microbes Infect.">
        <title>Comprehensive subspecies identification of 175 nontuberculous mycobacteria species based on 7547 genomic profiles.</title>
        <authorList>
            <person name="Matsumoto Y."/>
            <person name="Kinjo T."/>
            <person name="Motooka D."/>
            <person name="Nabeya D."/>
            <person name="Jung N."/>
            <person name="Uechi K."/>
            <person name="Horii T."/>
            <person name="Iida T."/>
            <person name="Fujita J."/>
            <person name="Nakamura S."/>
        </authorList>
    </citation>
    <scope>NUCLEOTIDE SEQUENCE [LARGE SCALE GENOMIC DNA]</scope>
    <source>
        <strain evidence="3 4">JCM 15658</strain>
    </source>
</reference>
<dbReference type="SUPFAM" id="SSF53756">
    <property type="entry name" value="UDP-Glycosyltransferase/glycogen phosphorylase"/>
    <property type="match status" value="1"/>
</dbReference>
<dbReference type="AlphaFoldDB" id="A0AAD1J1N9"/>
<accession>A0AAD1J1N9</accession>
<keyword evidence="1 3" id="KW-0808">Transferase</keyword>